<feature type="transmembrane region" description="Helical" evidence="2">
    <location>
        <begin position="153"/>
        <end position="172"/>
    </location>
</feature>
<keyword evidence="2" id="KW-0812">Transmembrane</keyword>
<evidence type="ECO:0000313" key="4">
    <source>
        <dbReference type="Proteomes" id="UP000197138"/>
    </source>
</evidence>
<dbReference type="PANTHER" id="PTHR37206:SF1">
    <property type="entry name" value="TRANSMEMBRANE PROTEIN"/>
    <property type="match status" value="1"/>
</dbReference>
<feature type="compositionally biased region" description="Low complexity" evidence="1">
    <location>
        <begin position="58"/>
        <end position="93"/>
    </location>
</feature>
<feature type="region of interest" description="Disordered" evidence="1">
    <location>
        <begin position="43"/>
        <end position="108"/>
    </location>
</feature>
<protein>
    <submittedName>
        <fullName evidence="3">Uncharacterized protein</fullName>
    </submittedName>
</protein>
<accession>A0A218Y012</accession>
<organism evidence="3 4">
    <name type="scientific">Punica granatum</name>
    <name type="common">Pomegranate</name>
    <dbReference type="NCBI Taxonomy" id="22663"/>
    <lineage>
        <taxon>Eukaryota</taxon>
        <taxon>Viridiplantae</taxon>
        <taxon>Streptophyta</taxon>
        <taxon>Embryophyta</taxon>
        <taxon>Tracheophyta</taxon>
        <taxon>Spermatophyta</taxon>
        <taxon>Magnoliopsida</taxon>
        <taxon>eudicotyledons</taxon>
        <taxon>Gunneridae</taxon>
        <taxon>Pentapetalae</taxon>
        <taxon>rosids</taxon>
        <taxon>malvids</taxon>
        <taxon>Myrtales</taxon>
        <taxon>Lythraceae</taxon>
        <taxon>Punica</taxon>
    </lineage>
</organism>
<keyword evidence="2" id="KW-0472">Membrane</keyword>
<evidence type="ECO:0000256" key="1">
    <source>
        <dbReference type="SAM" id="MobiDB-lite"/>
    </source>
</evidence>
<evidence type="ECO:0000256" key="2">
    <source>
        <dbReference type="SAM" id="Phobius"/>
    </source>
</evidence>
<gene>
    <name evidence="3" type="ORF">CDL15_Pgr014700</name>
</gene>
<dbReference type="Proteomes" id="UP000197138">
    <property type="component" value="Unassembled WGS sequence"/>
</dbReference>
<evidence type="ECO:0000313" key="3">
    <source>
        <dbReference type="EMBL" id="OWM90398.1"/>
    </source>
</evidence>
<dbReference type="PANTHER" id="PTHR37206">
    <property type="entry name" value="TRANSMEMBRANE PROTEIN"/>
    <property type="match status" value="1"/>
</dbReference>
<reference evidence="4" key="1">
    <citation type="journal article" date="2017" name="Plant J.">
        <title>The pomegranate (Punica granatum L.) genome and the genomics of punicalagin biosynthesis.</title>
        <authorList>
            <person name="Qin G."/>
            <person name="Xu C."/>
            <person name="Ming R."/>
            <person name="Tang H."/>
            <person name="Guyot R."/>
            <person name="Kramer E.M."/>
            <person name="Hu Y."/>
            <person name="Yi X."/>
            <person name="Qi Y."/>
            <person name="Xu X."/>
            <person name="Gao Z."/>
            <person name="Pan H."/>
            <person name="Jian J."/>
            <person name="Tian Y."/>
            <person name="Yue Z."/>
            <person name="Xu Y."/>
        </authorList>
    </citation>
    <scope>NUCLEOTIDE SEQUENCE [LARGE SCALE GENOMIC DNA]</scope>
    <source>
        <strain evidence="4">cv. Dabenzi</strain>
    </source>
</reference>
<sequence>MAEEDDSPMDLPELKQGGCSMVVIRKKSEWNVFPPINHENLQVSSRLCKEEDGEEEQGQQNTPSSFSPLSSDSLSSPSSSSITSSSSMSSFPPLEDGDEVVPEDTHRSDSTVRVREVGDVSGWWRIGFGVLRSKVWGIVGWPFWCGIAARGRALWSFAPAAAVLLWLLYVWLRLWRWRNQRLRTEERLACLVKEKDEVCWYSNLKLFEKMPLRANHRITELMKLTNSAER</sequence>
<dbReference type="AlphaFoldDB" id="A0A218Y012"/>
<name>A0A218Y012_PUNGR</name>
<proteinExistence type="predicted"/>
<dbReference type="EMBL" id="MTKT01000548">
    <property type="protein sequence ID" value="OWM90398.1"/>
    <property type="molecule type" value="Genomic_DNA"/>
</dbReference>
<keyword evidence="2" id="KW-1133">Transmembrane helix</keyword>
<comment type="caution">
    <text evidence="3">The sequence shown here is derived from an EMBL/GenBank/DDBJ whole genome shotgun (WGS) entry which is preliminary data.</text>
</comment>